<dbReference type="Pfam" id="PF00392">
    <property type="entry name" value="GntR"/>
    <property type="match status" value="1"/>
</dbReference>
<dbReference type="InterPro" id="IPR036388">
    <property type="entry name" value="WH-like_DNA-bd_sf"/>
</dbReference>
<evidence type="ECO:0000256" key="3">
    <source>
        <dbReference type="ARBA" id="ARBA00023163"/>
    </source>
</evidence>
<dbReference type="SUPFAM" id="SSF48008">
    <property type="entry name" value="GntR ligand-binding domain-like"/>
    <property type="match status" value="1"/>
</dbReference>
<dbReference type="SMART" id="SM00895">
    <property type="entry name" value="FCD"/>
    <property type="match status" value="1"/>
</dbReference>
<proteinExistence type="predicted"/>
<keyword evidence="3" id="KW-0804">Transcription</keyword>
<dbReference type="PRINTS" id="PR00035">
    <property type="entry name" value="HTHGNTR"/>
</dbReference>
<name>A0A4R3YU50_9FIRM</name>
<sequence>MPSHSLFDQVTHGSLGNKIFDILRDRILNDEYEHGQKLNELALANELKISRTPIREALKQLELEGLVESIPNKGVYVKGFSPRDIDDMFEIRLALEGLAIQLAIDRMDEVHLAKIKDVFELMEFYTGKNEQDKINDLNILYHETIYQATQSQYFEQLLKDVHYYVSVTSRHSITQPERLETALKEHRAILHAIMAGDKEQAKETIQKHIRKTQVLVRKYYAQKNKK</sequence>
<dbReference type="InterPro" id="IPR036390">
    <property type="entry name" value="WH_DNA-bd_sf"/>
</dbReference>
<keyword evidence="6" id="KW-1185">Reference proteome</keyword>
<gene>
    <name evidence="5" type="ORF">EDD60_1163</name>
</gene>
<comment type="caution">
    <text evidence="5">The sequence shown here is derived from an EMBL/GenBank/DDBJ whole genome shotgun (WGS) entry which is preliminary data.</text>
</comment>
<dbReference type="Proteomes" id="UP000295515">
    <property type="component" value="Unassembled WGS sequence"/>
</dbReference>
<dbReference type="Gene3D" id="1.20.120.530">
    <property type="entry name" value="GntR ligand-binding domain-like"/>
    <property type="match status" value="1"/>
</dbReference>
<dbReference type="GeneID" id="98915920"/>
<dbReference type="RefSeq" id="WP_066443541.1">
    <property type="nucleotide sequence ID" value="NZ_CAUWFI010000043.1"/>
</dbReference>
<dbReference type="InterPro" id="IPR000524">
    <property type="entry name" value="Tscrpt_reg_HTH_GntR"/>
</dbReference>
<feature type="domain" description="HTH gntR-type" evidence="4">
    <location>
        <begin position="13"/>
        <end position="80"/>
    </location>
</feature>
<dbReference type="Gene3D" id="1.10.10.10">
    <property type="entry name" value="Winged helix-like DNA-binding domain superfamily/Winged helix DNA-binding domain"/>
    <property type="match status" value="1"/>
</dbReference>
<dbReference type="EMBL" id="SMCQ01000016">
    <property type="protein sequence ID" value="TCV96507.1"/>
    <property type="molecule type" value="Genomic_DNA"/>
</dbReference>
<dbReference type="SUPFAM" id="SSF46785">
    <property type="entry name" value="Winged helix' DNA-binding domain"/>
    <property type="match status" value="1"/>
</dbReference>
<reference evidence="5 6" key="1">
    <citation type="submission" date="2019-03" db="EMBL/GenBank/DDBJ databases">
        <title>Genomic Encyclopedia of Type Strains, Phase IV (KMG-IV): sequencing the most valuable type-strain genomes for metagenomic binning, comparative biology and taxonomic classification.</title>
        <authorList>
            <person name="Goeker M."/>
        </authorList>
    </citation>
    <scope>NUCLEOTIDE SEQUENCE [LARGE SCALE GENOMIC DNA]</scope>
    <source>
        <strain evidence="5 6">DSM 29487</strain>
    </source>
</reference>
<keyword evidence="2 5" id="KW-0238">DNA-binding</keyword>
<dbReference type="SMART" id="SM00345">
    <property type="entry name" value="HTH_GNTR"/>
    <property type="match status" value="1"/>
</dbReference>
<dbReference type="PANTHER" id="PTHR43537">
    <property type="entry name" value="TRANSCRIPTIONAL REGULATOR, GNTR FAMILY"/>
    <property type="match status" value="1"/>
</dbReference>
<keyword evidence="1" id="KW-0805">Transcription regulation</keyword>
<dbReference type="GO" id="GO:0003677">
    <property type="term" value="F:DNA binding"/>
    <property type="evidence" value="ECO:0007669"/>
    <property type="project" value="UniProtKB-KW"/>
</dbReference>
<dbReference type="InterPro" id="IPR011711">
    <property type="entry name" value="GntR_C"/>
</dbReference>
<dbReference type="PANTHER" id="PTHR43537:SF24">
    <property type="entry name" value="GLUCONATE OPERON TRANSCRIPTIONAL REPRESSOR"/>
    <property type="match status" value="1"/>
</dbReference>
<evidence type="ECO:0000256" key="1">
    <source>
        <dbReference type="ARBA" id="ARBA00023015"/>
    </source>
</evidence>
<protein>
    <submittedName>
        <fullName evidence="5">DNA-binding GntR family transcriptional regulator</fullName>
    </submittedName>
</protein>
<dbReference type="AlphaFoldDB" id="A0A4R3YU50"/>
<dbReference type="GO" id="GO:0003700">
    <property type="term" value="F:DNA-binding transcription factor activity"/>
    <property type="evidence" value="ECO:0007669"/>
    <property type="project" value="InterPro"/>
</dbReference>
<evidence type="ECO:0000259" key="4">
    <source>
        <dbReference type="PROSITE" id="PS50949"/>
    </source>
</evidence>
<organism evidence="5 6">
    <name type="scientific">Longibaculum muris</name>
    <dbReference type="NCBI Taxonomy" id="1796628"/>
    <lineage>
        <taxon>Bacteria</taxon>
        <taxon>Bacillati</taxon>
        <taxon>Bacillota</taxon>
        <taxon>Erysipelotrichia</taxon>
        <taxon>Erysipelotrichales</taxon>
        <taxon>Coprobacillaceae</taxon>
        <taxon>Longibaculum</taxon>
    </lineage>
</organism>
<accession>A0A4R3YU50</accession>
<dbReference type="InterPro" id="IPR008920">
    <property type="entry name" value="TF_FadR/GntR_C"/>
</dbReference>
<evidence type="ECO:0000256" key="2">
    <source>
        <dbReference type="ARBA" id="ARBA00023125"/>
    </source>
</evidence>
<dbReference type="CDD" id="cd07377">
    <property type="entry name" value="WHTH_GntR"/>
    <property type="match status" value="1"/>
</dbReference>
<evidence type="ECO:0000313" key="6">
    <source>
        <dbReference type="Proteomes" id="UP000295515"/>
    </source>
</evidence>
<evidence type="ECO:0000313" key="5">
    <source>
        <dbReference type="EMBL" id="TCV96507.1"/>
    </source>
</evidence>
<dbReference type="PROSITE" id="PS50949">
    <property type="entry name" value="HTH_GNTR"/>
    <property type="match status" value="1"/>
</dbReference>
<dbReference type="Pfam" id="PF07729">
    <property type="entry name" value="FCD"/>
    <property type="match status" value="1"/>
</dbReference>